<protein>
    <submittedName>
        <fullName evidence="8">Glycosyl transferase</fullName>
    </submittedName>
</protein>
<dbReference type="OrthoDB" id="276604at2"/>
<organism evidence="8 9">
    <name type="scientific">Desulfocapsa sulfexigens (strain DSM 10523 / SB164P1)</name>
    <dbReference type="NCBI Taxonomy" id="1167006"/>
    <lineage>
        <taxon>Bacteria</taxon>
        <taxon>Pseudomonadati</taxon>
        <taxon>Thermodesulfobacteriota</taxon>
        <taxon>Desulfobulbia</taxon>
        <taxon>Desulfobulbales</taxon>
        <taxon>Desulfocapsaceae</taxon>
        <taxon>Desulfocapsa</taxon>
    </lineage>
</organism>
<dbReference type="HOGENOM" id="CLU_038143_0_0_7"/>
<dbReference type="CDD" id="cd00761">
    <property type="entry name" value="Glyco_tranf_GTA_type"/>
    <property type="match status" value="1"/>
</dbReference>
<dbReference type="STRING" id="1167006.UWK_00642"/>
<dbReference type="PANTHER" id="PTHR43646">
    <property type="entry name" value="GLYCOSYLTRANSFERASE"/>
    <property type="match status" value="1"/>
</dbReference>
<evidence type="ECO:0000256" key="6">
    <source>
        <dbReference type="SAM" id="Phobius"/>
    </source>
</evidence>
<evidence type="ECO:0000313" key="9">
    <source>
        <dbReference type="Proteomes" id="UP000011721"/>
    </source>
</evidence>
<dbReference type="Proteomes" id="UP000011721">
    <property type="component" value="Chromosome"/>
</dbReference>
<proteinExistence type="predicted"/>
<keyword evidence="3" id="KW-0328">Glycosyltransferase</keyword>
<sequence>MSFLMVFAFLVFLISVSGMLQVFQGCLKMQNLNKTSPELETDVPLVSIVVPACNEATTLEPALSSVLQQDYPSLEIIVVDDRSTDATFAVITKLRQKYPQILVSQVKELPSGWLGKNHALSLGAKRAQGDILLFTDADIIMESSTISRAVAYFRHENLDHLSLIFRNLTPGGLLNAMIIDALGGLFLLLRPWNARKKNSTAFIGVGAFNMIRTRVYWELGGHSTFRMHPIDDIMLGKRVKQRGFTQDCLQGGDFVQVRWYGSVSEMVRGLMKNIFALYSYRISYVTVAVLGIILLTIVPVWGVLLTQGMIRVFFCAAILCRIAVFVCNSKWMGVQLTAVLWSLVTPYLTVYTVLRAVWTTLRNQGIDWRGTHYPLKELRKEEPLFPLWWR</sequence>
<reference evidence="9" key="1">
    <citation type="journal article" date="2013" name="Stand. Genomic Sci.">
        <title>Complete genome sequence of Desulfocapsa sulfexigens, a marine deltaproteobacterium specialized in disproportionating inorganic sulfur compounds.</title>
        <authorList>
            <person name="Finster K.W."/>
            <person name="Kjeldsen K.U."/>
            <person name="Kube M."/>
            <person name="Reinhardt R."/>
            <person name="Mussmann M."/>
            <person name="Amann R."/>
            <person name="Schreiber L."/>
        </authorList>
    </citation>
    <scope>NUCLEOTIDE SEQUENCE [LARGE SCALE GENOMIC DNA]</scope>
    <source>
        <strain evidence="9">DSM 10523 / SB164P1</strain>
    </source>
</reference>
<evidence type="ECO:0000256" key="3">
    <source>
        <dbReference type="ARBA" id="ARBA00022676"/>
    </source>
</evidence>
<dbReference type="KEGG" id="dsf:UWK_00642"/>
<dbReference type="eggNOG" id="COG1215">
    <property type="taxonomic scope" value="Bacteria"/>
</dbReference>
<keyword evidence="2" id="KW-1003">Cell membrane</keyword>
<feature type="transmembrane region" description="Helical" evidence="6">
    <location>
        <begin position="308"/>
        <end position="326"/>
    </location>
</feature>
<dbReference type="InterPro" id="IPR029044">
    <property type="entry name" value="Nucleotide-diphossugar_trans"/>
</dbReference>
<dbReference type="Gene3D" id="3.90.550.10">
    <property type="entry name" value="Spore Coat Polysaccharide Biosynthesis Protein SpsA, Chain A"/>
    <property type="match status" value="1"/>
</dbReference>
<feature type="domain" description="Glycosyltransferase 2-like" evidence="7">
    <location>
        <begin position="47"/>
        <end position="219"/>
    </location>
</feature>
<keyword evidence="9" id="KW-1185">Reference proteome</keyword>
<feature type="transmembrane region" description="Helical" evidence="6">
    <location>
        <begin position="338"/>
        <end position="358"/>
    </location>
</feature>
<dbReference type="GO" id="GO:0005886">
    <property type="term" value="C:plasma membrane"/>
    <property type="evidence" value="ECO:0007669"/>
    <property type="project" value="UniProtKB-SubCell"/>
</dbReference>
<dbReference type="SUPFAM" id="SSF53448">
    <property type="entry name" value="Nucleotide-diphospho-sugar transferases"/>
    <property type="match status" value="1"/>
</dbReference>
<keyword evidence="6" id="KW-0812">Transmembrane</keyword>
<feature type="transmembrane region" description="Helical" evidence="6">
    <location>
        <begin position="172"/>
        <end position="189"/>
    </location>
</feature>
<dbReference type="EMBL" id="CP003985">
    <property type="protein sequence ID" value="AGF77223.1"/>
    <property type="molecule type" value="Genomic_DNA"/>
</dbReference>
<evidence type="ECO:0000256" key="4">
    <source>
        <dbReference type="ARBA" id="ARBA00022679"/>
    </source>
</evidence>
<evidence type="ECO:0000256" key="2">
    <source>
        <dbReference type="ARBA" id="ARBA00022475"/>
    </source>
</evidence>
<evidence type="ECO:0000313" key="8">
    <source>
        <dbReference type="EMBL" id="AGF77223.1"/>
    </source>
</evidence>
<keyword evidence="6" id="KW-1133">Transmembrane helix</keyword>
<gene>
    <name evidence="8" type="ordered locus">UWK_00642</name>
</gene>
<dbReference type="GO" id="GO:0016757">
    <property type="term" value="F:glycosyltransferase activity"/>
    <property type="evidence" value="ECO:0007669"/>
    <property type="project" value="UniProtKB-KW"/>
</dbReference>
<dbReference type="InterPro" id="IPR001173">
    <property type="entry name" value="Glyco_trans_2-like"/>
</dbReference>
<keyword evidence="4 8" id="KW-0808">Transferase</keyword>
<evidence type="ECO:0000256" key="1">
    <source>
        <dbReference type="ARBA" id="ARBA00004236"/>
    </source>
</evidence>
<evidence type="ECO:0000256" key="5">
    <source>
        <dbReference type="ARBA" id="ARBA00023136"/>
    </source>
</evidence>
<dbReference type="Pfam" id="PF00535">
    <property type="entry name" value="Glycos_transf_2"/>
    <property type="match status" value="1"/>
</dbReference>
<dbReference type="AlphaFoldDB" id="M1P118"/>
<feature type="transmembrane region" description="Helical" evidence="6">
    <location>
        <begin position="282"/>
        <end position="302"/>
    </location>
</feature>
<name>M1P118_DESSD</name>
<evidence type="ECO:0000259" key="7">
    <source>
        <dbReference type="Pfam" id="PF00535"/>
    </source>
</evidence>
<accession>M1P118</accession>
<dbReference type="PANTHER" id="PTHR43646:SF2">
    <property type="entry name" value="GLYCOSYLTRANSFERASE 2-LIKE DOMAIN-CONTAINING PROTEIN"/>
    <property type="match status" value="1"/>
</dbReference>
<comment type="subcellular location">
    <subcellularLocation>
        <location evidence="1">Cell membrane</location>
    </subcellularLocation>
</comment>
<keyword evidence="5 6" id="KW-0472">Membrane</keyword>